<accession>A0A1M6ZDT6</accession>
<proteinExistence type="predicted"/>
<evidence type="ECO:0000313" key="2">
    <source>
        <dbReference type="Proteomes" id="UP000186002"/>
    </source>
</evidence>
<keyword evidence="2" id="KW-1185">Reference proteome</keyword>
<gene>
    <name evidence="1" type="ORF">SAMN05444272_0209</name>
</gene>
<dbReference type="STRING" id="735517.SAMN05444272_0209"/>
<protein>
    <submittedName>
        <fullName evidence="1">SatD family (SatD)</fullName>
    </submittedName>
</protein>
<reference evidence="1 2" key="1">
    <citation type="submission" date="2016-11" db="EMBL/GenBank/DDBJ databases">
        <authorList>
            <person name="Jaros S."/>
            <person name="Januszkiewicz K."/>
            <person name="Wedrychowicz H."/>
        </authorList>
    </citation>
    <scope>NUCLEOTIDE SEQUENCE [LARGE SCALE GENOMIC DNA]</scope>
    <source>
        <strain evidence="1 2">DSM 22153</strain>
    </source>
</reference>
<dbReference type="RefSeq" id="WP_175557971.1">
    <property type="nucleotide sequence ID" value="NZ_FRBW01000001.1"/>
</dbReference>
<dbReference type="EMBL" id="FRBW01000001">
    <property type="protein sequence ID" value="SHL28661.1"/>
    <property type="molecule type" value="Genomic_DNA"/>
</dbReference>
<organism evidence="1 2">
    <name type="scientific">Roseibium suaedae</name>
    <dbReference type="NCBI Taxonomy" id="735517"/>
    <lineage>
        <taxon>Bacteria</taxon>
        <taxon>Pseudomonadati</taxon>
        <taxon>Pseudomonadota</taxon>
        <taxon>Alphaproteobacteria</taxon>
        <taxon>Hyphomicrobiales</taxon>
        <taxon>Stappiaceae</taxon>
        <taxon>Roseibium</taxon>
    </lineage>
</organism>
<dbReference type="Pfam" id="PF16264">
    <property type="entry name" value="SatD"/>
    <property type="match status" value="1"/>
</dbReference>
<dbReference type="AlphaFoldDB" id="A0A1M6ZDT6"/>
<dbReference type="Proteomes" id="UP000186002">
    <property type="component" value="Unassembled WGS sequence"/>
</dbReference>
<dbReference type="InterPro" id="IPR032580">
    <property type="entry name" value="SatD"/>
</dbReference>
<sequence>MRKETGGGRFIAVMGDLVSSESVTSRAQLHQNFNNAVSAVNAQFAVNLSSPLTITLGDEFQGLTLQAAEALRIVLALRLRLLRAGALCRFVIGPVDLATPLNKDRAWNMMGNGLAQARERLNDKKDGNAYRFSFYRDKPLSGLLEAVGKALTLTEEGWTPTQASYVLSHILDGADVPEIAAKNEVTERAVYKVLAAANLGFYQDQVEALLVFLGSRDEAGSEKE</sequence>
<name>A0A1M6ZDT6_9HYPH</name>
<evidence type="ECO:0000313" key="1">
    <source>
        <dbReference type="EMBL" id="SHL28661.1"/>
    </source>
</evidence>